<name>A0A1B0GBZ2_GLOMM</name>
<evidence type="ECO:0000256" key="7">
    <source>
        <dbReference type="ARBA" id="ARBA00022792"/>
    </source>
</evidence>
<dbReference type="PANTHER" id="PTHR11432">
    <property type="entry name" value="NADH DEHYDROGENASE SUBUNIT 1"/>
    <property type="match status" value="1"/>
</dbReference>
<feature type="transmembrane region" description="Helical" evidence="14">
    <location>
        <begin position="20"/>
        <end position="43"/>
    </location>
</feature>
<evidence type="ECO:0000256" key="12">
    <source>
        <dbReference type="ARBA" id="ARBA00031024"/>
    </source>
</evidence>
<evidence type="ECO:0000256" key="3">
    <source>
        <dbReference type="ARBA" id="ARBA00010535"/>
    </source>
</evidence>
<keyword evidence="8 14" id="KW-1133">Transmembrane helix</keyword>
<comment type="function">
    <text evidence="1">Core subunit of the mitochondrial membrane respiratory chain NADH dehydrogenase (Complex I) that is believed to belong to the minimal assembly required for catalysis. Complex I functions in the transfer of electrons from NADH to the respiratory chain. The immediate electron acceptor for the enzyme is believed to be ubiquinone.</text>
</comment>
<dbReference type="GO" id="GO:0005743">
    <property type="term" value="C:mitochondrial inner membrane"/>
    <property type="evidence" value="ECO:0007669"/>
    <property type="project" value="UniProtKB-SubCell"/>
</dbReference>
<dbReference type="PANTHER" id="PTHR11432:SF3">
    <property type="entry name" value="NADH-UBIQUINONE OXIDOREDUCTASE CHAIN 1"/>
    <property type="match status" value="1"/>
</dbReference>
<dbReference type="VEuPathDB" id="VectorBase:GMOY010823"/>
<accession>A0A1B0GBZ2</accession>
<evidence type="ECO:0000256" key="8">
    <source>
        <dbReference type="ARBA" id="ARBA00022989"/>
    </source>
</evidence>
<dbReference type="Proteomes" id="UP000092444">
    <property type="component" value="Unassembled WGS sequence"/>
</dbReference>
<organism evidence="15 16">
    <name type="scientific">Glossina morsitans morsitans</name>
    <name type="common">Savannah tsetse fly</name>
    <dbReference type="NCBI Taxonomy" id="37546"/>
    <lineage>
        <taxon>Eukaryota</taxon>
        <taxon>Metazoa</taxon>
        <taxon>Ecdysozoa</taxon>
        <taxon>Arthropoda</taxon>
        <taxon>Hexapoda</taxon>
        <taxon>Insecta</taxon>
        <taxon>Pterygota</taxon>
        <taxon>Neoptera</taxon>
        <taxon>Endopterygota</taxon>
        <taxon>Diptera</taxon>
        <taxon>Brachycera</taxon>
        <taxon>Muscomorpha</taxon>
        <taxon>Hippoboscoidea</taxon>
        <taxon>Glossinidae</taxon>
        <taxon>Glossina</taxon>
    </lineage>
</organism>
<proteinExistence type="inferred from homology"/>
<evidence type="ECO:0000256" key="6">
    <source>
        <dbReference type="ARBA" id="ARBA00022692"/>
    </source>
</evidence>
<dbReference type="InterPro" id="IPR018086">
    <property type="entry name" value="NADH_UbQ_OxRdtase_su1_CS"/>
</dbReference>
<dbReference type="InterPro" id="IPR001694">
    <property type="entry name" value="NADH_UbQ_OxRdtase_su1/FPO"/>
</dbReference>
<protein>
    <recommendedName>
        <fullName evidence="4">NADH-ubiquinone oxidoreductase chain 1</fullName>
    </recommendedName>
    <alternativeName>
        <fullName evidence="12">NADH dehydrogenase subunit 1</fullName>
    </alternativeName>
</protein>
<dbReference type="PhylomeDB" id="A0A1B0GBZ2"/>
<evidence type="ECO:0000256" key="9">
    <source>
        <dbReference type="ARBA" id="ARBA00023075"/>
    </source>
</evidence>
<keyword evidence="6 13" id="KW-0812">Transmembrane</keyword>
<dbReference type="Pfam" id="PF00146">
    <property type="entry name" value="NADHdh"/>
    <property type="match status" value="1"/>
</dbReference>
<evidence type="ECO:0000256" key="2">
    <source>
        <dbReference type="ARBA" id="ARBA00004448"/>
    </source>
</evidence>
<sequence length="141" mass="16440">EKCNKFRIYICDLSQIVLHLFEIILFIIRRLLLIIFVLVRVAFLTLLEREVLGYIQIRKGHNNVGIFGIPQPFRDAIKLFTKEQTCPLISNYICYYFSPIFWPSIPIFVKLFSFTLGGLRAVAETISYEVSLALIILSFIF</sequence>
<dbReference type="AlphaFoldDB" id="A0A1B0GBZ2"/>
<keyword evidence="5" id="KW-0813">Transport</keyword>
<evidence type="ECO:0000313" key="15">
    <source>
        <dbReference type="EnsemblMetazoa" id="GMOY010823-PA"/>
    </source>
</evidence>
<evidence type="ECO:0000256" key="10">
    <source>
        <dbReference type="ARBA" id="ARBA00023128"/>
    </source>
</evidence>
<dbReference type="GO" id="GO:0009060">
    <property type="term" value="P:aerobic respiration"/>
    <property type="evidence" value="ECO:0007669"/>
    <property type="project" value="TreeGrafter"/>
</dbReference>
<evidence type="ECO:0000256" key="5">
    <source>
        <dbReference type="ARBA" id="ARBA00022448"/>
    </source>
</evidence>
<keyword evidence="7" id="KW-0999">Mitochondrion inner membrane</keyword>
<evidence type="ECO:0000313" key="16">
    <source>
        <dbReference type="Proteomes" id="UP000092444"/>
    </source>
</evidence>
<evidence type="ECO:0000256" key="13">
    <source>
        <dbReference type="RuleBase" id="RU000471"/>
    </source>
</evidence>
<dbReference type="STRING" id="37546.A0A1B0GBZ2"/>
<keyword evidence="16" id="KW-1185">Reference proteome</keyword>
<keyword evidence="11 14" id="KW-0472">Membrane</keyword>
<comment type="subcellular location">
    <subcellularLocation>
        <location evidence="2 13">Mitochondrion inner membrane</location>
        <topology evidence="2 13">Multi-pass membrane protein</topology>
    </subcellularLocation>
</comment>
<dbReference type="EnsemblMetazoa" id="GMOY010823-RA">
    <property type="protein sequence ID" value="GMOY010823-PA"/>
    <property type="gene ID" value="GMOY010823"/>
</dbReference>
<comment type="similarity">
    <text evidence="3 13">Belongs to the complex I subunit 1 family.</text>
</comment>
<reference evidence="15" key="1">
    <citation type="submission" date="2020-05" db="UniProtKB">
        <authorList>
            <consortium name="EnsemblMetazoa"/>
        </authorList>
    </citation>
    <scope>IDENTIFICATION</scope>
    <source>
        <strain evidence="15">Yale</strain>
    </source>
</reference>
<keyword evidence="9" id="KW-0830">Ubiquinone</keyword>
<evidence type="ECO:0000256" key="14">
    <source>
        <dbReference type="SAM" id="Phobius"/>
    </source>
</evidence>
<dbReference type="EMBL" id="CCAG010018947">
    <property type="status" value="NOT_ANNOTATED_CDS"/>
    <property type="molecule type" value="Genomic_DNA"/>
</dbReference>
<evidence type="ECO:0000256" key="1">
    <source>
        <dbReference type="ARBA" id="ARBA00003257"/>
    </source>
</evidence>
<keyword evidence="13" id="KW-0520">NAD</keyword>
<evidence type="ECO:0000256" key="11">
    <source>
        <dbReference type="ARBA" id="ARBA00023136"/>
    </source>
</evidence>
<dbReference type="GO" id="GO:0003954">
    <property type="term" value="F:NADH dehydrogenase activity"/>
    <property type="evidence" value="ECO:0007669"/>
    <property type="project" value="TreeGrafter"/>
</dbReference>
<dbReference type="PROSITE" id="PS00667">
    <property type="entry name" value="COMPLEX1_ND1_1"/>
    <property type="match status" value="1"/>
</dbReference>
<evidence type="ECO:0000256" key="4">
    <source>
        <dbReference type="ARBA" id="ARBA00021009"/>
    </source>
</evidence>
<keyword evidence="10" id="KW-0496">Mitochondrion</keyword>